<dbReference type="OrthoDB" id="9803578at2"/>
<dbReference type="PATRIC" id="fig|294699.3.peg.1205"/>
<accession>A0A160F4J2</accession>
<dbReference type="InterPro" id="IPR029058">
    <property type="entry name" value="AB_hydrolase_fold"/>
</dbReference>
<dbReference type="Gene3D" id="3.40.50.1820">
    <property type="entry name" value="alpha/beta hydrolase"/>
    <property type="match status" value="1"/>
</dbReference>
<proteinExistence type="predicted"/>
<dbReference type="RefSeq" id="WP_066323327.1">
    <property type="nucleotide sequence ID" value="NZ_CP015438.1"/>
</dbReference>
<name>A0A160F4J2_9BACL</name>
<gene>
    <name evidence="1" type="ORF">GFC30_1200</name>
</gene>
<dbReference type="PANTHER" id="PTHR48098">
    <property type="entry name" value="ENTEROCHELIN ESTERASE-RELATED"/>
    <property type="match status" value="1"/>
</dbReference>
<dbReference type="SUPFAM" id="SSF53474">
    <property type="entry name" value="alpha/beta-Hydrolases"/>
    <property type="match status" value="1"/>
</dbReference>
<organism evidence="1 2">
    <name type="scientific">Anoxybacteroides amylolyticum</name>
    <dbReference type="NCBI Taxonomy" id="294699"/>
    <lineage>
        <taxon>Bacteria</taxon>
        <taxon>Bacillati</taxon>
        <taxon>Bacillota</taxon>
        <taxon>Bacilli</taxon>
        <taxon>Bacillales</taxon>
        <taxon>Anoxybacillaceae</taxon>
        <taxon>Anoxybacteroides</taxon>
    </lineage>
</organism>
<keyword evidence="2" id="KW-1185">Reference proteome</keyword>
<sequence length="242" mass="27768">MIIQKGTVMEQTVYSRELGEDMPLLVYLPSTFSPLYKYSVLIAQDGKDYFMFGKIGRVVEQLMEERAIDRTIVVGIPYANVDDRYEKYHPNGTKHAAYVKFLANELAPLIDREFPTYQMGMGRSFIGDSLGGTVSLLTALTYPHTFGKIAMQSPYINDMILEKVEQFSEPHLLKLYHSIGTEETAVKTTDGRVRDFVTPNRQVRDRFLQKGFDYTYEEFAGDHTWTYWQPDLPKALASILAF</sequence>
<evidence type="ECO:0000313" key="1">
    <source>
        <dbReference type="EMBL" id="ANB61369.1"/>
    </source>
</evidence>
<dbReference type="EMBL" id="CP015438">
    <property type="protein sequence ID" value="ANB61369.1"/>
    <property type="molecule type" value="Genomic_DNA"/>
</dbReference>
<protein>
    <submittedName>
        <fullName evidence="1">Esterase family protein</fullName>
    </submittedName>
</protein>
<dbReference type="InterPro" id="IPR050583">
    <property type="entry name" value="Mycobacterial_A85_antigen"/>
</dbReference>
<dbReference type="AlphaFoldDB" id="A0A160F4J2"/>
<dbReference type="InterPro" id="IPR000801">
    <property type="entry name" value="Esterase-like"/>
</dbReference>
<dbReference type="KEGG" id="aamy:GFC30_1200"/>
<dbReference type="Pfam" id="PF00756">
    <property type="entry name" value="Esterase"/>
    <property type="match status" value="1"/>
</dbReference>
<dbReference type="Proteomes" id="UP000076865">
    <property type="component" value="Chromosome"/>
</dbReference>
<reference evidence="1 2" key="1">
    <citation type="journal article" date="2006" name="Syst. Appl. Microbiol.">
        <title>Anoxybacillus amylolyticus sp. nov., a thermophilic amylase producing bacterium isolated from Mount Rittmann (Antarctica).</title>
        <authorList>
            <person name="Poli A."/>
            <person name="Esposito E."/>
            <person name="Lama L."/>
            <person name="Orlando P."/>
            <person name="Nicolaus G."/>
            <person name="de Appolonia F."/>
            <person name="Gambacorta A."/>
            <person name="Nicolaus B."/>
        </authorList>
    </citation>
    <scope>NUCLEOTIDE SEQUENCE [LARGE SCALE GENOMIC DNA]</scope>
    <source>
        <strain evidence="1 2">DSM 15939</strain>
    </source>
</reference>
<evidence type="ECO:0000313" key="2">
    <source>
        <dbReference type="Proteomes" id="UP000076865"/>
    </source>
</evidence>
<dbReference type="PANTHER" id="PTHR48098:SF3">
    <property type="entry name" value="IRON(III) ENTEROBACTIN ESTERASE"/>
    <property type="match status" value="1"/>
</dbReference>